<evidence type="ECO:0000259" key="6">
    <source>
        <dbReference type="Pfam" id="PF04542"/>
    </source>
</evidence>
<evidence type="ECO:0000256" key="5">
    <source>
        <dbReference type="ARBA" id="ARBA00023163"/>
    </source>
</evidence>
<dbReference type="InterPro" id="IPR032710">
    <property type="entry name" value="NTF2-like_dom_sf"/>
</dbReference>
<evidence type="ECO:0000256" key="1">
    <source>
        <dbReference type="ARBA" id="ARBA00010641"/>
    </source>
</evidence>
<keyword evidence="9" id="KW-1185">Reference proteome</keyword>
<dbReference type="InterPro" id="IPR013324">
    <property type="entry name" value="RNA_pol_sigma_r3/r4-like"/>
</dbReference>
<dbReference type="InterPro" id="IPR007627">
    <property type="entry name" value="RNA_pol_sigma70_r2"/>
</dbReference>
<dbReference type="InterPro" id="IPR013249">
    <property type="entry name" value="RNA_pol_sigma70_r4_t2"/>
</dbReference>
<comment type="subunit">
    <text evidence="2">Interacts transiently with the RNA polymerase catalytic core formed by RpoA, RpoB, RpoC and RpoZ (2 alpha, 1 beta, 1 beta' and 1 omega subunit) to form the RNA polymerase holoenzyme that can initiate transcription.</text>
</comment>
<dbReference type="PANTHER" id="PTHR30173">
    <property type="entry name" value="SIGMA 19 FACTOR"/>
    <property type="match status" value="1"/>
</dbReference>
<dbReference type="Gene3D" id="1.10.10.10">
    <property type="entry name" value="Winged helix-like DNA-binding domain superfamily/Winged helix DNA-binding domain"/>
    <property type="match status" value="1"/>
</dbReference>
<organism evidence="8 9">
    <name type="scientific">Naasia aerilata</name>
    <dbReference type="NCBI Taxonomy" id="1162966"/>
    <lineage>
        <taxon>Bacteria</taxon>
        <taxon>Bacillati</taxon>
        <taxon>Actinomycetota</taxon>
        <taxon>Actinomycetes</taxon>
        <taxon>Micrococcales</taxon>
        <taxon>Microbacteriaceae</taxon>
        <taxon>Naasia</taxon>
    </lineage>
</organism>
<protein>
    <submittedName>
        <fullName evidence="8">RNA polymerase sigma24 factor</fullName>
    </submittedName>
</protein>
<gene>
    <name evidence="8" type="ORF">GCM10025866_03310</name>
</gene>
<feature type="domain" description="RNA polymerase sigma factor 70 region 4 type 2" evidence="7">
    <location>
        <begin position="114"/>
        <end position="165"/>
    </location>
</feature>
<evidence type="ECO:0000256" key="4">
    <source>
        <dbReference type="ARBA" id="ARBA00023082"/>
    </source>
</evidence>
<dbReference type="Gene3D" id="1.10.1740.10">
    <property type="match status" value="1"/>
</dbReference>
<accession>A0ABM8G8J1</accession>
<keyword evidence="4" id="KW-0731">Sigma factor</keyword>
<evidence type="ECO:0000256" key="2">
    <source>
        <dbReference type="ARBA" id="ARBA00011344"/>
    </source>
</evidence>
<sequence>MESVSDVAFAERRALVGLAYRILGTVQDAEDAAQETLARWSQLSDAQRAAIESPRAWLLRVAGRVALNMATSARARREEYVGEWLPEPANASWLLGTPSEDPADRAAQSEAVSMALLVVLQSLSPAERVAFVLHDVFAVPFREIADVLSRSEEASRQLATSARRRVRERQAGEVDAGTHGKVLAAFLRAAETGDLGALIAVLSPGVELRSDGGGRVSAALRPVQGSDRVARFVLGVTAKNPDGRVSIEPVGGVPAAVIRVGTAPLAVVTLSVVAGVVEHVWLTMNPDKLTTWTQ</sequence>
<dbReference type="EMBL" id="AP027731">
    <property type="protein sequence ID" value="BDZ44422.1"/>
    <property type="molecule type" value="Genomic_DNA"/>
</dbReference>
<name>A0ABM8G8J1_9MICO</name>
<evidence type="ECO:0000256" key="3">
    <source>
        <dbReference type="ARBA" id="ARBA00023015"/>
    </source>
</evidence>
<feature type="domain" description="RNA polymerase sigma-70 region 2" evidence="6">
    <location>
        <begin position="12"/>
        <end position="74"/>
    </location>
</feature>
<dbReference type="SUPFAM" id="SSF88659">
    <property type="entry name" value="Sigma3 and sigma4 domains of RNA polymerase sigma factors"/>
    <property type="match status" value="1"/>
</dbReference>
<dbReference type="NCBIfam" id="TIGR02937">
    <property type="entry name" value="sigma70-ECF"/>
    <property type="match status" value="1"/>
</dbReference>
<keyword evidence="5" id="KW-0804">Transcription</keyword>
<dbReference type="SUPFAM" id="SSF54427">
    <property type="entry name" value="NTF2-like"/>
    <property type="match status" value="1"/>
</dbReference>
<dbReference type="RefSeq" id="WP_286277881.1">
    <property type="nucleotide sequence ID" value="NZ_AP027731.1"/>
</dbReference>
<dbReference type="Pfam" id="PF04542">
    <property type="entry name" value="Sigma70_r2"/>
    <property type="match status" value="1"/>
</dbReference>
<evidence type="ECO:0000313" key="9">
    <source>
        <dbReference type="Proteomes" id="UP001321498"/>
    </source>
</evidence>
<evidence type="ECO:0000313" key="8">
    <source>
        <dbReference type="EMBL" id="BDZ44422.1"/>
    </source>
</evidence>
<proteinExistence type="inferred from homology"/>
<dbReference type="InterPro" id="IPR052704">
    <property type="entry name" value="ECF_Sigma-70_Domain"/>
</dbReference>
<dbReference type="Proteomes" id="UP001321498">
    <property type="component" value="Chromosome"/>
</dbReference>
<dbReference type="NCBIfam" id="NF007214">
    <property type="entry name" value="PRK09636.1"/>
    <property type="match status" value="1"/>
</dbReference>
<dbReference type="PANTHER" id="PTHR30173:SF43">
    <property type="entry name" value="ECF RNA POLYMERASE SIGMA FACTOR SIGI-RELATED"/>
    <property type="match status" value="1"/>
</dbReference>
<dbReference type="InterPro" id="IPR036388">
    <property type="entry name" value="WH-like_DNA-bd_sf"/>
</dbReference>
<comment type="similarity">
    <text evidence="1">Belongs to the sigma-70 factor family. ECF subfamily.</text>
</comment>
<dbReference type="InterPro" id="IPR014284">
    <property type="entry name" value="RNA_pol_sigma-70_dom"/>
</dbReference>
<evidence type="ECO:0000259" key="7">
    <source>
        <dbReference type="Pfam" id="PF08281"/>
    </source>
</evidence>
<reference evidence="9" key="1">
    <citation type="journal article" date="2019" name="Int. J. Syst. Evol. Microbiol.">
        <title>The Global Catalogue of Microorganisms (GCM) 10K type strain sequencing project: providing services to taxonomists for standard genome sequencing and annotation.</title>
        <authorList>
            <consortium name="The Broad Institute Genomics Platform"/>
            <consortium name="The Broad Institute Genome Sequencing Center for Infectious Disease"/>
            <person name="Wu L."/>
            <person name="Ma J."/>
        </authorList>
    </citation>
    <scope>NUCLEOTIDE SEQUENCE [LARGE SCALE GENOMIC DNA]</scope>
    <source>
        <strain evidence="9">NBRC 108725</strain>
    </source>
</reference>
<dbReference type="InterPro" id="IPR013325">
    <property type="entry name" value="RNA_pol_sigma_r2"/>
</dbReference>
<keyword evidence="3" id="KW-0805">Transcription regulation</keyword>
<dbReference type="Pfam" id="PF08281">
    <property type="entry name" value="Sigma70_r4_2"/>
    <property type="match status" value="1"/>
</dbReference>
<dbReference type="SUPFAM" id="SSF88946">
    <property type="entry name" value="Sigma2 domain of RNA polymerase sigma factors"/>
    <property type="match status" value="1"/>
</dbReference>